<protein>
    <recommendedName>
        <fullName evidence="3">DUF1289 domain-containing protein</fullName>
    </recommendedName>
</protein>
<organism evidence="1 2">
    <name type="scientific">Candidatus Thiodiazotropha taylori</name>
    <dbReference type="NCBI Taxonomy" id="2792791"/>
    <lineage>
        <taxon>Bacteria</taxon>
        <taxon>Pseudomonadati</taxon>
        <taxon>Pseudomonadota</taxon>
        <taxon>Gammaproteobacteria</taxon>
        <taxon>Chromatiales</taxon>
        <taxon>Sedimenticolaceae</taxon>
        <taxon>Candidatus Thiodiazotropha</taxon>
    </lineage>
</organism>
<sequence length="82" mass="9391">MATFKPCQGKSACRDNGEVCLTCGRSLSEIVQLRAHLKEITSLALEYEYENVEEFAQYIARKVEKMIIHEKTEKPLDVQLSK</sequence>
<evidence type="ECO:0008006" key="3">
    <source>
        <dbReference type="Google" id="ProtNLM"/>
    </source>
</evidence>
<accession>A0A9E4KAG7</accession>
<comment type="caution">
    <text evidence="1">The sequence shown here is derived from an EMBL/GenBank/DDBJ whole genome shotgun (WGS) entry which is preliminary data.</text>
</comment>
<proteinExistence type="predicted"/>
<reference evidence="1" key="1">
    <citation type="journal article" date="2021" name="Proc. Natl. Acad. Sci. U.S.A.">
        <title>Global biogeography of chemosynthetic symbionts reveals both localized and globally distributed symbiont groups. .</title>
        <authorList>
            <person name="Osvatic J.T."/>
            <person name="Wilkins L.G.E."/>
            <person name="Leibrecht L."/>
            <person name="Leray M."/>
            <person name="Zauner S."/>
            <person name="Polzin J."/>
            <person name="Camacho Y."/>
            <person name="Gros O."/>
            <person name="van Gils J.A."/>
            <person name="Eisen J.A."/>
            <person name="Petersen J.M."/>
            <person name="Yuen B."/>
        </authorList>
    </citation>
    <scope>NUCLEOTIDE SEQUENCE</scope>
    <source>
        <strain evidence="1">MAGclacostrist064TRANS</strain>
    </source>
</reference>
<name>A0A9E4KAG7_9GAMM</name>
<gene>
    <name evidence="1" type="ORF">JAZ07_01820</name>
</gene>
<dbReference type="Proteomes" id="UP000886667">
    <property type="component" value="Unassembled WGS sequence"/>
</dbReference>
<evidence type="ECO:0000313" key="1">
    <source>
        <dbReference type="EMBL" id="MCG7945064.1"/>
    </source>
</evidence>
<dbReference type="AlphaFoldDB" id="A0A9E4KAG7"/>
<evidence type="ECO:0000313" key="2">
    <source>
        <dbReference type="Proteomes" id="UP000886667"/>
    </source>
</evidence>
<dbReference type="EMBL" id="JAEPCM010000030">
    <property type="protein sequence ID" value="MCG7945064.1"/>
    <property type="molecule type" value="Genomic_DNA"/>
</dbReference>